<dbReference type="Pfam" id="PF00153">
    <property type="entry name" value="Mito_carr"/>
    <property type="match status" value="2"/>
</dbReference>
<evidence type="ECO:0000259" key="13">
    <source>
        <dbReference type="Pfam" id="PF07919"/>
    </source>
</evidence>
<dbReference type="InterPro" id="IPR023395">
    <property type="entry name" value="MCP_dom_sf"/>
</dbReference>
<feature type="region of interest" description="Disordered" evidence="12">
    <location>
        <begin position="84"/>
        <end position="106"/>
    </location>
</feature>
<dbReference type="GO" id="GO:1904983">
    <property type="term" value="P:glycine import into mitochondrion"/>
    <property type="evidence" value="ECO:0007669"/>
    <property type="project" value="UniProtKB-UniRule"/>
</dbReference>
<dbReference type="OrthoDB" id="6278596at2759"/>
<keyword evidence="16" id="KW-1185">Reference proteome</keyword>
<keyword evidence="7 10" id="KW-0496">Mitochondrion</keyword>
<evidence type="ECO:0000256" key="12">
    <source>
        <dbReference type="SAM" id="MobiDB-lite"/>
    </source>
</evidence>
<dbReference type="PROSITE" id="PS50920">
    <property type="entry name" value="SOLCAR"/>
    <property type="match status" value="3"/>
</dbReference>
<feature type="region of interest" description="Disordered" evidence="12">
    <location>
        <begin position="260"/>
        <end position="286"/>
    </location>
</feature>
<dbReference type="InterPro" id="IPR021773">
    <property type="entry name" value="TPC11"/>
</dbReference>
<evidence type="ECO:0000256" key="1">
    <source>
        <dbReference type="ARBA" id="ARBA00004141"/>
    </source>
</evidence>
<keyword evidence="4 10" id="KW-0677">Repeat</keyword>
<feature type="region of interest" description="Disordered" evidence="12">
    <location>
        <begin position="723"/>
        <end position="744"/>
    </location>
</feature>
<keyword evidence="5 10" id="KW-0999">Mitochondrion inner membrane</keyword>
<evidence type="ECO:0000313" key="16">
    <source>
        <dbReference type="Proteomes" id="UP000799753"/>
    </source>
</evidence>
<comment type="subcellular location">
    <subcellularLocation>
        <location evidence="1">Membrane</location>
        <topology evidence="1">Multi-pass membrane protein</topology>
    </subcellularLocation>
    <subcellularLocation>
        <location evidence="10">Mitochondrion inner membrane</location>
        <topology evidence="10">Multi-pass membrane protein</topology>
    </subcellularLocation>
</comment>
<dbReference type="FunFam" id="1.50.40.10:FF:000103">
    <property type="entry name" value="Mitochondrial glycine transporter"/>
    <property type="match status" value="1"/>
</dbReference>
<dbReference type="InterPro" id="IPR030847">
    <property type="entry name" value="Hem25/SLC25A38"/>
</dbReference>
<evidence type="ECO:0000256" key="6">
    <source>
        <dbReference type="ARBA" id="ARBA00022989"/>
    </source>
</evidence>
<dbReference type="Gene3D" id="1.50.40.10">
    <property type="entry name" value="Mitochondrial carrier domain"/>
    <property type="match status" value="1"/>
</dbReference>
<keyword evidence="3 10" id="KW-0812">Transmembrane</keyword>
<sequence>MDAYPPEYVLHSLPFIVLSGLGARPELDPSRPVDRVLPGRAVANVSSDAPTVADARAGQLLEDFLVLGNRTGFRIRAVGRNYQLPPKKADVPTNSETTTPPNSPSIGAPASWILHSPVSPLSPQSPVFPDGVMAPSWVAKHQDYVPSIFIAFFEFTTDPITNSLHDNQLKAEINKIKVQLQRSEYRTRFAVVLLSSKSILDSPEIDERLNTIRRGTALDPKSQMFFVPPTSPAELRSFVSSLFTTLRPISVEYYRDLTKHSRRKKGRSSIPPPTAPPTRGTSQTLSQPGWNIRYEFKLGVFAEFRQEMDAAQRHYSIALEALFGPDGIFETTASWSPRWDEIRLLSDAIAIRHIRCQLMANCTTSAAQTWLRYKTRLRDVLDRRGKGTSNYGWEAWESTWAKAMAQLIQQTDLKVFRITDPLPETERLPAVETNLLFAPPEALFPEGERLPPWELLHHAGYWYKSAADHAKRRYLLSRDMPEEDRTPPGMSPATKVSNRNQIYDNYLVPEPHLEYPMPGFTGGFEHWKDIVGKLSAAVAEYDARDQSRRVEQLQLEMARTLLHVKRFDDAFKVLKPLWETMSWRREGWWTLSSEVLWGLHECALRVSDAETYAATEFELCSRYSFPQVESEKPSITLNSKDFISCCKLPRLSIVFTFAKGEGNVGEPMPSQITITSTARPGSAPITLSSLAFQFKGGLSKVRLEHEAGESTSESQYYECSFEEHLASPSSPPGEKPQWAGHGDLEIHPGQTKAYTFPITFREAGEVEAITSSFEIQTDRFTLASSADDLHLQPETMAIWWQKAGSTARPKKLNRTNGIAIKVLPKPPKMEIRLPSVRDNYYTDEPIILAMEIWNKEEEDTEAVVEVRLLGRSKDTLAYEWISDATSPMKEVPPPVDGDMDLPGHVVGNISKGERTVEKIRFNAPAEPADYAIEVKVLYHLLSDRDIPISKTLIADLVFISPFETSYELTPRVHPDAWPSYFEVQEAEAAQHPESTDCFGISQKWHLKAKIASFADDLLVMKELAVEIQGVHGGATCELSREFEETNITMEPQKIHGWSFCIDVRKSNLEERRPTGIDSSLNILWQRSDDATNTTVMTNIPIPRIHIPSSEPRDLVYMDYMLENPTMHFLAFELSMEASEQFGFSGTKQTVRYSIIPLSTAVGMWVTPQLRVTDRYFNKTLKVQATDGLRLDKKGVIHFFAGLSSGMLSAVLLQPADLLKTRVQQSHQNTLLGTIKAIASGPQPIRQFWRGTLPSTLRTGIGSAIYFSGLNALRRRAELATQRASEHSGKGDGHSSTLPKLSNTANLATGAFARTWAGFVMMPITVLKVRYESNLYAYSSMFSASKDIFRTEGMRGFFRGFGATAVRDAPYAGLYVLFYEQSKRRLSRLATTIEERASTPVPVLSSSTSAGINFSSGVAAAGLATTVTNPFDAIKTRIQLMPDRYTNTVQAAKKMLVEDGARSFFGGLGIRIARKAVSSALAWTVYEELLRRAESRWHETVEEKV</sequence>
<reference evidence="15" key="1">
    <citation type="journal article" date="2020" name="Stud. Mycol.">
        <title>101 Dothideomycetes genomes: a test case for predicting lifestyles and emergence of pathogens.</title>
        <authorList>
            <person name="Haridas S."/>
            <person name="Albert R."/>
            <person name="Binder M."/>
            <person name="Bloem J."/>
            <person name="Labutti K."/>
            <person name="Salamov A."/>
            <person name="Andreopoulos B."/>
            <person name="Baker S."/>
            <person name="Barry K."/>
            <person name="Bills G."/>
            <person name="Bluhm B."/>
            <person name="Cannon C."/>
            <person name="Castanera R."/>
            <person name="Culley D."/>
            <person name="Daum C."/>
            <person name="Ezra D."/>
            <person name="Gonzalez J."/>
            <person name="Henrissat B."/>
            <person name="Kuo A."/>
            <person name="Liang C."/>
            <person name="Lipzen A."/>
            <person name="Lutzoni F."/>
            <person name="Magnuson J."/>
            <person name="Mondo S."/>
            <person name="Nolan M."/>
            <person name="Ohm R."/>
            <person name="Pangilinan J."/>
            <person name="Park H.-J."/>
            <person name="Ramirez L."/>
            <person name="Alfaro M."/>
            <person name="Sun H."/>
            <person name="Tritt A."/>
            <person name="Yoshinaga Y."/>
            <person name="Zwiers L.-H."/>
            <person name="Turgeon B."/>
            <person name="Goodwin S."/>
            <person name="Spatafora J."/>
            <person name="Crous P."/>
            <person name="Grigoriev I."/>
        </authorList>
    </citation>
    <scope>NUCLEOTIDE SEQUENCE</scope>
    <source>
        <strain evidence="15">CBS 473.64</strain>
    </source>
</reference>
<dbReference type="GO" id="GO:0015187">
    <property type="term" value="F:glycine transmembrane transporter activity"/>
    <property type="evidence" value="ECO:0007669"/>
    <property type="project" value="UniProtKB-UniRule"/>
</dbReference>
<dbReference type="HAMAP" id="MF_03064">
    <property type="entry name" value="SLC25A38"/>
    <property type="match status" value="1"/>
</dbReference>
<dbReference type="GO" id="GO:0005743">
    <property type="term" value="C:mitochondrial inner membrane"/>
    <property type="evidence" value="ECO:0007669"/>
    <property type="project" value="UniProtKB-SubCell"/>
</dbReference>
<organism evidence="15 16">
    <name type="scientific">Massarina eburnea CBS 473.64</name>
    <dbReference type="NCBI Taxonomy" id="1395130"/>
    <lineage>
        <taxon>Eukaryota</taxon>
        <taxon>Fungi</taxon>
        <taxon>Dikarya</taxon>
        <taxon>Ascomycota</taxon>
        <taxon>Pezizomycotina</taxon>
        <taxon>Dothideomycetes</taxon>
        <taxon>Pleosporomycetidae</taxon>
        <taxon>Pleosporales</taxon>
        <taxon>Massarineae</taxon>
        <taxon>Massarinaceae</taxon>
        <taxon>Massarina</taxon>
    </lineage>
</organism>
<feature type="domain" description="Trafficking protein particle complex subunit 11" evidence="14">
    <location>
        <begin position="338"/>
        <end position="622"/>
    </location>
</feature>
<evidence type="ECO:0000313" key="15">
    <source>
        <dbReference type="EMBL" id="KAF2637024.1"/>
    </source>
</evidence>
<proteinExistence type="inferred from homology"/>
<feature type="domain" description="Gryzun putative trafficking through Golgi" evidence="13">
    <location>
        <begin position="639"/>
        <end position="1196"/>
    </location>
</feature>
<evidence type="ECO:0000256" key="10">
    <source>
        <dbReference type="HAMAP-Rule" id="MF_03064"/>
    </source>
</evidence>
<name>A0A6A6RSL8_9PLEO</name>
<evidence type="ECO:0000256" key="5">
    <source>
        <dbReference type="ARBA" id="ARBA00022792"/>
    </source>
</evidence>
<dbReference type="InterPro" id="IPR018108">
    <property type="entry name" value="MCP_transmembrane"/>
</dbReference>
<dbReference type="SUPFAM" id="SSF103506">
    <property type="entry name" value="Mitochondrial carrier"/>
    <property type="match status" value="1"/>
</dbReference>
<feature type="repeat" description="Solcar" evidence="11">
    <location>
        <begin position="1300"/>
        <end position="1384"/>
    </location>
</feature>
<evidence type="ECO:0000256" key="8">
    <source>
        <dbReference type="ARBA" id="ARBA00023136"/>
    </source>
</evidence>
<evidence type="ECO:0000256" key="11">
    <source>
        <dbReference type="PROSITE-ProRule" id="PRU00282"/>
    </source>
</evidence>
<dbReference type="InterPro" id="IPR012880">
    <property type="entry name" value="Gryzun"/>
</dbReference>
<evidence type="ECO:0000256" key="9">
    <source>
        <dbReference type="ARBA" id="ARBA00034060"/>
    </source>
</evidence>
<evidence type="ECO:0000259" key="14">
    <source>
        <dbReference type="Pfam" id="PF11817"/>
    </source>
</evidence>
<dbReference type="PANTHER" id="PTHR14374:SF0">
    <property type="entry name" value="TRAFFICKING PROTEIN PARTICLE COMPLEX SUBUNIT 11"/>
    <property type="match status" value="1"/>
</dbReference>
<feature type="repeat" description="Solcar" evidence="11">
    <location>
        <begin position="1407"/>
        <end position="1491"/>
    </location>
</feature>
<dbReference type="Pfam" id="PF07919">
    <property type="entry name" value="Gryzun"/>
    <property type="match status" value="1"/>
</dbReference>
<comment type="function">
    <text evidence="10">Mitochondrial glycine transporter that imports glycine into the mitochondrial matrix. Plays an important role in providing glycine for the first enzymatic step in heme biosynthesis, the condensation of glycine with succinyl-CoA to produce 5-aminolevulinate (ALA) in the miochondrial matrix.</text>
</comment>
<dbReference type="Proteomes" id="UP000799753">
    <property type="component" value="Unassembled WGS sequence"/>
</dbReference>
<evidence type="ECO:0000256" key="3">
    <source>
        <dbReference type="ARBA" id="ARBA00022692"/>
    </source>
</evidence>
<protein>
    <recommendedName>
        <fullName evidence="10">Mitochondrial glycine transporter</fullName>
    </recommendedName>
    <alternativeName>
        <fullName evidence="10">Solute carrier family 25 member 38 homolog</fullName>
    </alternativeName>
</protein>
<evidence type="ECO:0000256" key="4">
    <source>
        <dbReference type="ARBA" id="ARBA00022737"/>
    </source>
</evidence>
<gene>
    <name evidence="15" type="ORF">P280DRAFT_492659</name>
</gene>
<feature type="repeat" description="Solcar" evidence="11">
    <location>
        <begin position="1192"/>
        <end position="1275"/>
    </location>
</feature>
<dbReference type="PANTHER" id="PTHR14374">
    <property type="entry name" value="FOIE GRAS"/>
    <property type="match status" value="1"/>
</dbReference>
<accession>A0A6A6RSL8</accession>
<dbReference type="Pfam" id="PF11817">
    <property type="entry name" value="Foie-gras_1"/>
    <property type="match status" value="1"/>
</dbReference>
<keyword evidence="6 10" id="KW-1133">Transmembrane helix</keyword>
<dbReference type="EMBL" id="MU006795">
    <property type="protein sequence ID" value="KAF2637024.1"/>
    <property type="molecule type" value="Genomic_DNA"/>
</dbReference>
<evidence type="ECO:0000256" key="2">
    <source>
        <dbReference type="ARBA" id="ARBA00022448"/>
    </source>
</evidence>
<evidence type="ECO:0000256" key="7">
    <source>
        <dbReference type="ARBA" id="ARBA00023128"/>
    </source>
</evidence>
<comment type="catalytic activity">
    <reaction evidence="9 10">
        <text>glycine(in) = glycine(out)</text>
        <dbReference type="Rhea" id="RHEA:70715"/>
        <dbReference type="ChEBI" id="CHEBI:57305"/>
    </reaction>
</comment>
<comment type="similarity">
    <text evidence="10">Belongs to the mitochondrial carrier (TC 2.A.29) family. SLC25A38 subfamily.</text>
</comment>
<keyword evidence="2 10" id="KW-0813">Transport</keyword>
<keyword evidence="8 10" id="KW-0472">Membrane</keyword>